<dbReference type="Pfam" id="PF17279">
    <property type="entry name" value="DUF5344"/>
    <property type="match status" value="1"/>
</dbReference>
<dbReference type="HOGENOM" id="CLU_2410572_0_0_11"/>
<keyword evidence="1" id="KW-0175">Coiled coil</keyword>
<dbReference type="eggNOG" id="ENOG503280S">
    <property type="taxonomic scope" value="Bacteria"/>
</dbReference>
<evidence type="ECO:0000313" key="3">
    <source>
        <dbReference type="Proteomes" id="UP000005777"/>
    </source>
</evidence>
<reference evidence="2 3" key="1">
    <citation type="submission" date="2012-01" db="EMBL/GenBank/DDBJ databases">
        <title>The Genome Sequence of Scardovia inopinata F0304.</title>
        <authorList>
            <consortium name="The Broad Institute Genome Sequencing Platform"/>
            <person name="Ward D."/>
            <person name="Earl A."/>
            <person name="Feldgarden M."/>
            <person name="Gevers D."/>
            <person name="Young S."/>
            <person name="Zeng Q."/>
            <person name="Koehrsen M."/>
            <person name="Alvarado L."/>
            <person name="Berlin A.M."/>
            <person name="Borenstein D."/>
            <person name="Chapman S.B."/>
            <person name="Chen Z."/>
            <person name="Engels R."/>
            <person name="Freedman E."/>
            <person name="Gellesch M."/>
            <person name="Goldberg J."/>
            <person name="Griggs A."/>
            <person name="Gujja S."/>
            <person name="Heilman E.R."/>
            <person name="Heiman D.I."/>
            <person name="Hepburn T.A."/>
            <person name="Howarth C."/>
            <person name="Jen D."/>
            <person name="Larson L."/>
            <person name="Mehta T."/>
            <person name="Park D."/>
            <person name="Pearson M."/>
            <person name="Richards J."/>
            <person name="Roberts A."/>
            <person name="Saif S."/>
            <person name="Shea T.D."/>
            <person name="Shenoy N."/>
            <person name="Sisk P."/>
            <person name="Stolte C."/>
            <person name="Sykes S.N."/>
            <person name="Walk T."/>
            <person name="White J."/>
            <person name="Yandava C."/>
            <person name="Izard J."/>
            <person name="Baranova O.V."/>
            <person name="Blanton J.M."/>
            <person name="Tanner A.C."/>
            <person name="Dewhirst F."/>
            <person name="Haas B."/>
            <person name="Nusbaum C."/>
            <person name="Birren B."/>
        </authorList>
    </citation>
    <scope>NUCLEOTIDE SEQUENCE [LARGE SCALE GENOMIC DNA]</scope>
    <source>
        <strain evidence="2 3">F0304</strain>
    </source>
</reference>
<accession>W5IHT3</accession>
<feature type="coiled-coil region" evidence="1">
    <location>
        <begin position="1"/>
        <end position="28"/>
    </location>
</feature>
<evidence type="ECO:0000313" key="2">
    <source>
        <dbReference type="EMBL" id="EFG26408.1"/>
    </source>
</evidence>
<keyword evidence="3" id="KW-1185">Reference proteome</keyword>
<evidence type="ECO:0000256" key="1">
    <source>
        <dbReference type="SAM" id="Coils"/>
    </source>
</evidence>
<dbReference type="Proteomes" id="UP000005777">
    <property type="component" value="Unassembled WGS sequence"/>
</dbReference>
<gene>
    <name evidence="2" type="ORF">HMPREF9020_00027</name>
</gene>
<dbReference type="RefSeq" id="WP_006292356.1">
    <property type="nucleotide sequence ID" value="NZ_GG770225.1"/>
</dbReference>
<dbReference type="InterPro" id="IPR046318">
    <property type="entry name" value="DUF5344"/>
</dbReference>
<organism evidence="2 3">
    <name type="scientific">Scardovia inopinata F0304</name>
    <dbReference type="NCBI Taxonomy" id="641146"/>
    <lineage>
        <taxon>Bacteria</taxon>
        <taxon>Bacillati</taxon>
        <taxon>Actinomycetota</taxon>
        <taxon>Actinomycetes</taxon>
        <taxon>Bifidobacteriales</taxon>
        <taxon>Bifidobacteriaceae</taxon>
        <taxon>Scardovia</taxon>
    </lineage>
</organism>
<name>W5IHT3_SCAIO</name>
<comment type="caution">
    <text evidence="2">The sequence shown here is derived from an EMBL/GenBank/DDBJ whole genome shotgun (WGS) entry which is preliminary data.</text>
</comment>
<protein>
    <recommendedName>
        <fullName evidence="4">WXG100 family type VII secretion target</fullName>
    </recommendedName>
</protein>
<proteinExistence type="predicted"/>
<sequence length="92" mass="10006">MAEINVNKDELKQQIARLNKLAQSLEGKSVKSPSAGKGSGSAQRAAISLLKEYKSLNDSLQRLITNSAVFYQNVLNSMSQADKKAAQRIQGK</sequence>
<dbReference type="EMBL" id="ADCX01000001">
    <property type="protein sequence ID" value="EFG26408.1"/>
    <property type="molecule type" value="Genomic_DNA"/>
</dbReference>
<dbReference type="AlphaFoldDB" id="W5IHT3"/>
<evidence type="ECO:0008006" key="4">
    <source>
        <dbReference type="Google" id="ProtNLM"/>
    </source>
</evidence>